<organism evidence="3 4">
    <name type="scientific">Artemisia annua</name>
    <name type="common">Sweet wormwood</name>
    <dbReference type="NCBI Taxonomy" id="35608"/>
    <lineage>
        <taxon>Eukaryota</taxon>
        <taxon>Viridiplantae</taxon>
        <taxon>Streptophyta</taxon>
        <taxon>Embryophyta</taxon>
        <taxon>Tracheophyta</taxon>
        <taxon>Spermatophyta</taxon>
        <taxon>Magnoliopsida</taxon>
        <taxon>eudicotyledons</taxon>
        <taxon>Gunneridae</taxon>
        <taxon>Pentapetalae</taxon>
        <taxon>asterids</taxon>
        <taxon>campanulids</taxon>
        <taxon>Asterales</taxon>
        <taxon>Asteraceae</taxon>
        <taxon>Asteroideae</taxon>
        <taxon>Anthemideae</taxon>
        <taxon>Artemisiinae</taxon>
        <taxon>Artemisia</taxon>
    </lineage>
</organism>
<dbReference type="OrthoDB" id="1934635at2759"/>
<dbReference type="Proteomes" id="UP000245207">
    <property type="component" value="Unassembled WGS sequence"/>
</dbReference>
<dbReference type="InterPro" id="IPR005162">
    <property type="entry name" value="Retrotrans_gag_dom"/>
</dbReference>
<dbReference type="AlphaFoldDB" id="A0A2U1P6D4"/>
<protein>
    <submittedName>
        <fullName evidence="3">Reverse transcriptase domain-containing protein</fullName>
    </submittedName>
</protein>
<feature type="domain" description="Retrotransposon gag" evidence="2">
    <location>
        <begin position="125"/>
        <end position="186"/>
    </location>
</feature>
<evidence type="ECO:0000256" key="1">
    <source>
        <dbReference type="SAM" id="MobiDB-lite"/>
    </source>
</evidence>
<comment type="caution">
    <text evidence="3">The sequence shown here is derived from an EMBL/GenBank/DDBJ whole genome shotgun (WGS) entry which is preliminary data.</text>
</comment>
<keyword evidence="3" id="KW-0695">RNA-directed DNA polymerase</keyword>
<evidence type="ECO:0000313" key="4">
    <source>
        <dbReference type="Proteomes" id="UP000245207"/>
    </source>
</evidence>
<dbReference type="GO" id="GO:0003964">
    <property type="term" value="F:RNA-directed DNA polymerase activity"/>
    <property type="evidence" value="ECO:0007669"/>
    <property type="project" value="UniProtKB-KW"/>
</dbReference>
<dbReference type="Pfam" id="PF03732">
    <property type="entry name" value="Retrotrans_gag"/>
    <property type="match status" value="1"/>
</dbReference>
<feature type="compositionally biased region" description="Basic residues" evidence="1">
    <location>
        <begin position="218"/>
        <end position="241"/>
    </location>
</feature>
<dbReference type="PANTHER" id="PTHR35046:SF26">
    <property type="entry name" value="RNA-DIRECTED DNA POLYMERASE"/>
    <property type="match status" value="1"/>
</dbReference>
<evidence type="ECO:0000313" key="3">
    <source>
        <dbReference type="EMBL" id="PWA81325.1"/>
    </source>
</evidence>
<proteinExistence type="predicted"/>
<feature type="region of interest" description="Disordered" evidence="1">
    <location>
        <begin position="195"/>
        <end position="273"/>
    </location>
</feature>
<sequence>MDDQVIIIRNSWQLSFVSFVSSVGRTQVFFTLEFSRRHIYESVSSGISSSGYSGCLQRGEIAVITTVDTPPEATATDPLRTLGIRTDLPEFDGNMKTDDFIDWIQTVECIFDIRDILDNLKVQKQRERKGKYKVESWDKMKRLLQSKFLPINHRQDSFLDYHNLRQQSLCVDNFLHEFERMRMRCDPQKNELFNPRLIFPTTPKQKTQSQNPDSDLKKIKKSKNPPHKSRSKTSYHTKTTHKQNQNKSYISGEDSSHQEHQTTKHSSYGISGEQVEKLRSQLNKNLKYQRNPKQTLTNQSQIWLQQQWMKVRLPAVVTKGWTMASSDQQQEYKNMDYNCEE</sequence>
<evidence type="ECO:0000259" key="2">
    <source>
        <dbReference type="Pfam" id="PF03732"/>
    </source>
</evidence>
<gene>
    <name evidence="3" type="ORF">CTI12_AA188340</name>
</gene>
<reference evidence="3 4" key="1">
    <citation type="journal article" date="2018" name="Mol. Plant">
        <title>The genome of Artemisia annua provides insight into the evolution of Asteraceae family and artemisinin biosynthesis.</title>
        <authorList>
            <person name="Shen Q."/>
            <person name="Zhang L."/>
            <person name="Liao Z."/>
            <person name="Wang S."/>
            <person name="Yan T."/>
            <person name="Shi P."/>
            <person name="Liu M."/>
            <person name="Fu X."/>
            <person name="Pan Q."/>
            <person name="Wang Y."/>
            <person name="Lv Z."/>
            <person name="Lu X."/>
            <person name="Zhang F."/>
            <person name="Jiang W."/>
            <person name="Ma Y."/>
            <person name="Chen M."/>
            <person name="Hao X."/>
            <person name="Li L."/>
            <person name="Tang Y."/>
            <person name="Lv G."/>
            <person name="Zhou Y."/>
            <person name="Sun X."/>
            <person name="Brodelius P.E."/>
            <person name="Rose J.K.C."/>
            <person name="Tang K."/>
        </authorList>
    </citation>
    <scope>NUCLEOTIDE SEQUENCE [LARGE SCALE GENOMIC DNA]</scope>
    <source>
        <strain evidence="4">cv. Huhao1</strain>
        <tissue evidence="3">Leaf</tissue>
    </source>
</reference>
<name>A0A2U1P6D4_ARTAN</name>
<keyword evidence="4" id="KW-1185">Reference proteome</keyword>
<keyword evidence="3" id="KW-0548">Nucleotidyltransferase</keyword>
<dbReference type="PANTHER" id="PTHR35046">
    <property type="entry name" value="ZINC KNUCKLE (CCHC-TYPE) FAMILY PROTEIN"/>
    <property type="match status" value="1"/>
</dbReference>
<keyword evidence="3" id="KW-0808">Transferase</keyword>
<dbReference type="EMBL" id="PKPP01001603">
    <property type="protein sequence ID" value="PWA81325.1"/>
    <property type="molecule type" value="Genomic_DNA"/>
</dbReference>
<accession>A0A2U1P6D4</accession>
<feature type="compositionally biased region" description="Polar residues" evidence="1">
    <location>
        <begin position="202"/>
        <end position="211"/>
    </location>
</feature>